<gene>
    <name evidence="9" type="ORF">WJX72_012006</name>
</gene>
<protein>
    <recommendedName>
        <fullName evidence="8">General transcription and DNA repair factor IIH subunit TFB5</fullName>
    </recommendedName>
</protein>
<dbReference type="InterPro" id="IPR009400">
    <property type="entry name" value="TFIIH_TTDA/Tfb5"/>
</dbReference>
<dbReference type="Gene3D" id="3.30.70.1220">
    <property type="entry name" value="TFB5-like"/>
    <property type="match status" value="1"/>
</dbReference>
<evidence type="ECO:0000256" key="1">
    <source>
        <dbReference type="ARBA" id="ARBA00004123"/>
    </source>
</evidence>
<dbReference type="Pfam" id="PF06331">
    <property type="entry name" value="Tfb5"/>
    <property type="match status" value="1"/>
</dbReference>
<dbReference type="PANTHER" id="PTHR28580">
    <property type="entry name" value="GENERAL TRANSCRIPTION FACTOR IIH SUBUNIT 5"/>
    <property type="match status" value="1"/>
</dbReference>
<dbReference type="GO" id="GO:0005675">
    <property type="term" value="C:transcription factor TFIIH holo complex"/>
    <property type="evidence" value="ECO:0007669"/>
    <property type="project" value="TreeGrafter"/>
</dbReference>
<evidence type="ECO:0000313" key="10">
    <source>
        <dbReference type="Proteomes" id="UP001489004"/>
    </source>
</evidence>
<evidence type="ECO:0000256" key="7">
    <source>
        <dbReference type="ARBA" id="ARBA00023242"/>
    </source>
</evidence>
<evidence type="ECO:0000256" key="2">
    <source>
        <dbReference type="ARBA" id="ARBA00007470"/>
    </source>
</evidence>
<keyword evidence="4 8" id="KW-0805">Transcription regulation</keyword>
<evidence type="ECO:0000256" key="6">
    <source>
        <dbReference type="ARBA" id="ARBA00023204"/>
    </source>
</evidence>
<evidence type="ECO:0000256" key="8">
    <source>
        <dbReference type="RuleBase" id="RU368032"/>
    </source>
</evidence>
<evidence type="ECO:0000256" key="4">
    <source>
        <dbReference type="ARBA" id="ARBA00023015"/>
    </source>
</evidence>
<accession>A0AAW1PZJ4</accession>
<evidence type="ECO:0000313" key="9">
    <source>
        <dbReference type="EMBL" id="KAK9814821.1"/>
    </source>
</evidence>
<dbReference type="EMBL" id="JALJOR010000007">
    <property type="protein sequence ID" value="KAK9814821.1"/>
    <property type="molecule type" value="Genomic_DNA"/>
</dbReference>
<dbReference type="PANTHER" id="PTHR28580:SF1">
    <property type="entry name" value="GENERAL TRANSCRIPTION FACTOR IIH SUBUNIT 5"/>
    <property type="match status" value="1"/>
</dbReference>
<comment type="subunit">
    <text evidence="8">Component of the 7-subunit TFIIH core complex.</text>
</comment>
<organism evidence="9 10">
    <name type="scientific">[Myrmecia] bisecta</name>
    <dbReference type="NCBI Taxonomy" id="41462"/>
    <lineage>
        <taxon>Eukaryota</taxon>
        <taxon>Viridiplantae</taxon>
        <taxon>Chlorophyta</taxon>
        <taxon>core chlorophytes</taxon>
        <taxon>Trebouxiophyceae</taxon>
        <taxon>Trebouxiales</taxon>
        <taxon>Trebouxiaceae</taxon>
        <taxon>Myrmecia</taxon>
    </lineage>
</organism>
<proteinExistence type="inferred from homology"/>
<comment type="function">
    <text evidence="8">In NER, TFIIH acts by opening DNA around the lesion to allow the excision of the damaged oligonucleotide and its replacement by a new DNA fragment. In transcription, TFIIH has an essential role in transcription initiation. When the pre-initiation complex (PIC) has been established, TFIIH is required for promoter opening and promoter escape.</text>
</comment>
<keyword evidence="7 8" id="KW-0539">Nucleus</keyword>
<comment type="similarity">
    <text evidence="2 8">Belongs to the TFB5 family.</text>
</comment>
<dbReference type="GO" id="GO:0006294">
    <property type="term" value="P:nucleotide-excision repair, preincision complex assembly"/>
    <property type="evidence" value="ECO:0007669"/>
    <property type="project" value="TreeGrafter"/>
</dbReference>
<dbReference type="GO" id="GO:0006367">
    <property type="term" value="P:transcription initiation at RNA polymerase II promoter"/>
    <property type="evidence" value="ECO:0007669"/>
    <property type="project" value="UniProtKB-UniRule"/>
</dbReference>
<keyword evidence="5 8" id="KW-0804">Transcription</keyword>
<evidence type="ECO:0000256" key="3">
    <source>
        <dbReference type="ARBA" id="ARBA00022763"/>
    </source>
</evidence>
<keyword evidence="3 8" id="KW-0227">DNA damage</keyword>
<dbReference type="Proteomes" id="UP001489004">
    <property type="component" value="Unassembled WGS sequence"/>
</dbReference>
<reference evidence="9 10" key="1">
    <citation type="journal article" date="2024" name="Nat. Commun.">
        <title>Phylogenomics reveals the evolutionary origins of lichenization in chlorophyte algae.</title>
        <authorList>
            <person name="Puginier C."/>
            <person name="Libourel C."/>
            <person name="Otte J."/>
            <person name="Skaloud P."/>
            <person name="Haon M."/>
            <person name="Grisel S."/>
            <person name="Petersen M."/>
            <person name="Berrin J.G."/>
            <person name="Delaux P.M."/>
            <person name="Dal Grande F."/>
            <person name="Keller J."/>
        </authorList>
    </citation>
    <scope>NUCLEOTIDE SEQUENCE [LARGE SCALE GENOMIC DNA]</scope>
    <source>
        <strain evidence="9 10">SAG 2043</strain>
    </source>
</reference>
<evidence type="ECO:0000256" key="5">
    <source>
        <dbReference type="ARBA" id="ARBA00023163"/>
    </source>
</evidence>
<dbReference type="SMART" id="SM01395">
    <property type="entry name" value="Tbf5"/>
    <property type="match status" value="1"/>
</dbReference>
<comment type="caution">
    <text evidence="9">The sequence shown here is derived from an EMBL/GenBank/DDBJ whole genome shotgun (WGS) entry which is preliminary data.</text>
</comment>
<dbReference type="GO" id="GO:0000439">
    <property type="term" value="C:transcription factor TFIIH core complex"/>
    <property type="evidence" value="ECO:0007669"/>
    <property type="project" value="UniProtKB-UniRule"/>
</dbReference>
<sequence length="75" mass="8874">MHGVLLECDIPTKEYILRLNEDQPASRKFVIEELDDIRLFVSTEFPGGSKVLEWLQRQLTEFHDQNTYQPPRRDA</sequence>
<dbReference type="SUPFAM" id="SSF142897">
    <property type="entry name" value="TFB5-like"/>
    <property type="match status" value="1"/>
</dbReference>
<dbReference type="InterPro" id="IPR035935">
    <property type="entry name" value="TFB5-like_sf"/>
</dbReference>
<keyword evidence="6 8" id="KW-0234">DNA repair</keyword>
<keyword evidence="10" id="KW-1185">Reference proteome</keyword>
<name>A0AAW1PZJ4_9CHLO</name>
<dbReference type="AlphaFoldDB" id="A0AAW1PZJ4"/>
<comment type="subcellular location">
    <subcellularLocation>
        <location evidence="1 8">Nucleus</location>
    </subcellularLocation>
</comment>